<keyword evidence="4" id="KW-0732">Signal</keyword>
<feature type="disulfide bond" evidence="1">
    <location>
        <begin position="120"/>
        <end position="138"/>
    </location>
</feature>
<feature type="domain" description="TNFR-Cys" evidence="5">
    <location>
        <begin position="140"/>
        <end position="180"/>
    </location>
</feature>
<organism evidence="6 7">
    <name type="scientific">Xiphophorus maculatus</name>
    <name type="common">Southern platyfish</name>
    <name type="synonym">Platypoecilus maculatus</name>
    <dbReference type="NCBI Taxonomy" id="8083"/>
    <lineage>
        <taxon>Eukaryota</taxon>
        <taxon>Metazoa</taxon>
        <taxon>Chordata</taxon>
        <taxon>Craniata</taxon>
        <taxon>Vertebrata</taxon>
        <taxon>Euteleostomi</taxon>
        <taxon>Actinopterygii</taxon>
        <taxon>Neopterygii</taxon>
        <taxon>Teleostei</taxon>
        <taxon>Neoteleostei</taxon>
        <taxon>Acanthomorphata</taxon>
        <taxon>Ovalentaria</taxon>
        <taxon>Atherinomorphae</taxon>
        <taxon>Cyprinodontiformes</taxon>
        <taxon>Poeciliidae</taxon>
        <taxon>Poeciliinae</taxon>
        <taxon>Xiphophorus</taxon>
    </lineage>
</organism>
<reference evidence="6" key="4">
    <citation type="submission" date="2025-09" db="UniProtKB">
        <authorList>
            <consortium name="Ensembl"/>
        </authorList>
    </citation>
    <scope>IDENTIFICATION</scope>
    <source>
        <strain evidence="6">JP 163 A</strain>
    </source>
</reference>
<evidence type="ECO:0000256" key="4">
    <source>
        <dbReference type="SAM" id="SignalP"/>
    </source>
</evidence>
<dbReference type="PROSITE" id="PS50050">
    <property type="entry name" value="TNFR_NGFR_2"/>
    <property type="match status" value="2"/>
</dbReference>
<name>A0A3B5PST2_XIPMA</name>
<evidence type="ECO:0000313" key="7">
    <source>
        <dbReference type="Proteomes" id="UP000002852"/>
    </source>
</evidence>
<reference evidence="6" key="3">
    <citation type="submission" date="2025-08" db="UniProtKB">
        <authorList>
            <consortium name="Ensembl"/>
        </authorList>
    </citation>
    <scope>IDENTIFICATION</scope>
    <source>
        <strain evidence="6">JP 163 A</strain>
    </source>
</reference>
<feature type="transmembrane region" description="Helical" evidence="3">
    <location>
        <begin position="186"/>
        <end position="209"/>
    </location>
</feature>
<reference evidence="7" key="2">
    <citation type="journal article" date="2013" name="Nat. Genet.">
        <title>The genome of the platyfish, Xiphophorus maculatus, provides insights into evolutionary adaptation and several complex traits.</title>
        <authorList>
            <person name="Schartl M."/>
            <person name="Walter R.B."/>
            <person name="Shen Y."/>
            <person name="Garcia T."/>
            <person name="Catchen J."/>
            <person name="Amores A."/>
            <person name="Braasch I."/>
            <person name="Chalopin D."/>
            <person name="Volff J.N."/>
            <person name="Lesch K.P."/>
            <person name="Bisazza A."/>
            <person name="Minx P."/>
            <person name="Hillier L."/>
            <person name="Wilson R.K."/>
            <person name="Fuerstenberg S."/>
            <person name="Boore J."/>
            <person name="Searle S."/>
            <person name="Postlethwait J.H."/>
            <person name="Warren W.C."/>
        </authorList>
    </citation>
    <scope>NUCLEOTIDE SEQUENCE [LARGE SCALE GENOMIC DNA]</scope>
    <source>
        <strain evidence="7">JP 163 A</strain>
    </source>
</reference>
<dbReference type="GO" id="GO:0035631">
    <property type="term" value="C:CD40 receptor complex"/>
    <property type="evidence" value="ECO:0007669"/>
    <property type="project" value="TreeGrafter"/>
</dbReference>
<sequence>MFGSQLLLLSVLMGMSAAQGLCDPTTQYEVKGQCCLKCSPGTKMANNDNCERPECEPCGPDEYQETYTTENKCEPQPYCDPNKNLYTGVHDSTKKAVCLCKQGFHCSSEYCETCSPHKQCGPGEGVESKGDQTHDTVCQPCVEGTFSNETSMSDRCIEHTKCPPDHTIDVAGTNRSDTVCVKKSRVHVIVLTVMGIFMVACCVFGVFLYRQRKLHLEKGKKLECIECIGPTATCGPTEEASLFPGPQTPVENEDRSIPSQEDTRSFSTVSFGSAGEHGRSENGKIVCSVEEEGKTARLPRQESQVSSSSTVGFS</sequence>
<keyword evidence="1" id="KW-1015">Disulfide bond</keyword>
<dbReference type="InterPro" id="IPR001368">
    <property type="entry name" value="TNFR/NGFR_Cys_rich_reg"/>
</dbReference>
<dbReference type="SUPFAM" id="SSF57586">
    <property type="entry name" value="TNF receptor-like"/>
    <property type="match status" value="2"/>
</dbReference>
<dbReference type="AlphaFoldDB" id="A0A3B5PST2"/>
<dbReference type="RefSeq" id="XP_023209156.1">
    <property type="nucleotide sequence ID" value="XM_023353388.1"/>
</dbReference>
<dbReference type="GeneID" id="102228192"/>
<feature type="chain" id="PRO_5017436921" evidence="4">
    <location>
        <begin position="19"/>
        <end position="314"/>
    </location>
</feature>
<feature type="signal peptide" evidence="4">
    <location>
        <begin position="1"/>
        <end position="18"/>
    </location>
</feature>
<dbReference type="SMART" id="SM00208">
    <property type="entry name" value="TNFR"/>
    <property type="match status" value="2"/>
</dbReference>
<evidence type="ECO:0000256" key="3">
    <source>
        <dbReference type="SAM" id="Phobius"/>
    </source>
</evidence>
<keyword evidence="3" id="KW-0472">Membrane</keyword>
<dbReference type="PANTHER" id="PTHR46875">
    <property type="entry name" value="TUMOR NECROSIS FACTOR RECEPTOR SUPERFAMILY MEMBER 5"/>
    <property type="match status" value="1"/>
</dbReference>
<dbReference type="STRING" id="8083.ENSXMAP00000021074"/>
<accession>A0A3B5PST2</accession>
<feature type="disulfide bond" evidence="1">
    <location>
        <begin position="162"/>
        <end position="180"/>
    </location>
</feature>
<feature type="compositionally biased region" description="Basic and acidic residues" evidence="2">
    <location>
        <begin position="252"/>
        <end position="264"/>
    </location>
</feature>
<protein>
    <submittedName>
        <fullName evidence="6">CD40 molecule, TNF receptor superfamily member 5</fullName>
    </submittedName>
</protein>
<feature type="compositionally biased region" description="Low complexity" evidence="2">
    <location>
        <begin position="303"/>
        <end position="314"/>
    </location>
</feature>
<dbReference type="GeneTree" id="ENSGT00940000166581"/>
<evidence type="ECO:0000313" key="6">
    <source>
        <dbReference type="Ensembl" id="ENSXMAP00000021074.1"/>
    </source>
</evidence>
<feature type="domain" description="TNFR-Cys" evidence="5">
    <location>
        <begin position="99"/>
        <end position="138"/>
    </location>
</feature>
<dbReference type="Proteomes" id="UP000002852">
    <property type="component" value="Unassembled WGS sequence"/>
</dbReference>
<evidence type="ECO:0000259" key="5">
    <source>
        <dbReference type="PROSITE" id="PS50050"/>
    </source>
</evidence>
<comment type="caution">
    <text evidence="1">Lacks conserved residue(s) required for the propagation of feature annotation.</text>
</comment>
<dbReference type="InParanoid" id="A0A3B5PST2"/>
<dbReference type="PANTHER" id="PTHR46875:SF3">
    <property type="entry name" value="CD40 MOLECULE, TNF RECEPTOR SUPERFAMILY MEMBER 5"/>
    <property type="match status" value="1"/>
</dbReference>
<feature type="repeat" description="TNFR-Cys" evidence="1">
    <location>
        <begin position="99"/>
        <end position="138"/>
    </location>
</feature>
<feature type="repeat" description="TNFR-Cys" evidence="1">
    <location>
        <begin position="140"/>
        <end position="180"/>
    </location>
</feature>
<dbReference type="InterPro" id="IPR052135">
    <property type="entry name" value="TNFRSF5"/>
</dbReference>
<dbReference type="Gene3D" id="2.10.50.10">
    <property type="entry name" value="Tumor Necrosis Factor Receptor, subunit A, domain 2"/>
    <property type="match status" value="3"/>
</dbReference>
<keyword evidence="7" id="KW-1185">Reference proteome</keyword>
<feature type="region of interest" description="Disordered" evidence="2">
    <location>
        <begin position="238"/>
        <end position="314"/>
    </location>
</feature>
<dbReference type="OrthoDB" id="10031141at2759"/>
<evidence type="ECO:0000256" key="1">
    <source>
        <dbReference type="PROSITE-ProRule" id="PRU00206"/>
    </source>
</evidence>
<evidence type="ECO:0000256" key="2">
    <source>
        <dbReference type="SAM" id="MobiDB-lite"/>
    </source>
</evidence>
<keyword evidence="3" id="KW-1133">Transmembrane helix</keyword>
<proteinExistence type="predicted"/>
<dbReference type="GO" id="GO:0002768">
    <property type="term" value="P:immune response-regulating cell surface receptor signaling pathway"/>
    <property type="evidence" value="ECO:0007669"/>
    <property type="project" value="TreeGrafter"/>
</dbReference>
<dbReference type="GO" id="GO:0009897">
    <property type="term" value="C:external side of plasma membrane"/>
    <property type="evidence" value="ECO:0007669"/>
    <property type="project" value="TreeGrafter"/>
</dbReference>
<reference evidence="7" key="1">
    <citation type="submission" date="2012-01" db="EMBL/GenBank/DDBJ databases">
        <authorList>
            <person name="Walter R."/>
            <person name="Schartl M."/>
            <person name="Warren W."/>
        </authorList>
    </citation>
    <scope>NUCLEOTIDE SEQUENCE [LARGE SCALE GENOMIC DNA]</scope>
    <source>
        <strain evidence="7">JP 163 A</strain>
    </source>
</reference>
<dbReference type="OMA" id="QTHDTVC"/>
<dbReference type="CTD" id="958"/>
<keyword evidence="3" id="KW-0812">Transmembrane</keyword>
<dbReference type="Ensembl" id="ENSXMAT00000031129.1">
    <property type="protein sequence ID" value="ENSXMAP00000021074.1"/>
    <property type="gene ID" value="ENSXMAG00000026380.1"/>
</dbReference>
<dbReference type="KEGG" id="xma:102228192"/>
<feature type="disulfide bond" evidence="1">
    <location>
        <begin position="141"/>
        <end position="156"/>
    </location>
</feature>